<proteinExistence type="predicted"/>
<dbReference type="AlphaFoldDB" id="A0A7C3J489"/>
<evidence type="ECO:0000259" key="1">
    <source>
        <dbReference type="Pfam" id="PF00391"/>
    </source>
</evidence>
<gene>
    <name evidence="2" type="ORF">ENS19_06725</name>
</gene>
<name>A0A7C3J489_9CREN</name>
<dbReference type="InterPro" id="IPR036637">
    <property type="entry name" value="Phosphohistidine_dom_sf"/>
</dbReference>
<organism evidence="2">
    <name type="scientific">Candidatus Methanomethylicus mesodigestus</name>
    <dbReference type="NCBI Taxonomy" id="1867258"/>
    <lineage>
        <taxon>Archaea</taxon>
        <taxon>Thermoproteota</taxon>
        <taxon>Methanosuratincolia</taxon>
        <taxon>Candidatus Methanomethylicales</taxon>
        <taxon>Candidatus Methanomethylicaceae</taxon>
        <taxon>Candidatus Methanomethylicus</taxon>
    </lineage>
</organism>
<protein>
    <recommendedName>
        <fullName evidence="1">PEP-utilising enzyme mobile domain-containing protein</fullName>
    </recommendedName>
</protein>
<dbReference type="EMBL" id="DSTX01000011">
    <property type="protein sequence ID" value="HFK20953.1"/>
    <property type="molecule type" value="Genomic_DNA"/>
</dbReference>
<comment type="caution">
    <text evidence="2">The sequence shown here is derived from an EMBL/GenBank/DDBJ whole genome shotgun (WGS) entry which is preliminary data.</text>
</comment>
<dbReference type="Pfam" id="PF00391">
    <property type="entry name" value="PEP-utilizers"/>
    <property type="match status" value="1"/>
</dbReference>
<sequence length="116" mass="12260">MRVIGKGQISLNLRARGELRVIKTIHDVIKLMKEGADGKIVMVEDAGTTTLGPILSKLAGVVCLSGGLGSHLAIVTREFSIPALMGTKLESSEGLDRKKVEIHPSGSKNGVLVLCE</sequence>
<dbReference type="SUPFAM" id="SSF52009">
    <property type="entry name" value="Phosphohistidine domain"/>
    <property type="match status" value="1"/>
</dbReference>
<dbReference type="Gene3D" id="3.50.30.10">
    <property type="entry name" value="Phosphohistidine domain"/>
    <property type="match status" value="1"/>
</dbReference>
<dbReference type="InterPro" id="IPR008279">
    <property type="entry name" value="PEP-util_enz_mobile_dom"/>
</dbReference>
<accession>A0A7C3J489</accession>
<evidence type="ECO:0000313" key="2">
    <source>
        <dbReference type="EMBL" id="HFK20953.1"/>
    </source>
</evidence>
<dbReference type="GO" id="GO:0016772">
    <property type="term" value="F:transferase activity, transferring phosphorus-containing groups"/>
    <property type="evidence" value="ECO:0007669"/>
    <property type="project" value="InterPro"/>
</dbReference>
<feature type="domain" description="PEP-utilising enzyme mobile" evidence="1">
    <location>
        <begin position="37"/>
        <end position="92"/>
    </location>
</feature>
<reference evidence="2" key="1">
    <citation type="journal article" date="2020" name="mSystems">
        <title>Genome- and Community-Level Interaction Insights into Carbon Utilization and Element Cycling Functions of Hydrothermarchaeota in Hydrothermal Sediment.</title>
        <authorList>
            <person name="Zhou Z."/>
            <person name="Liu Y."/>
            <person name="Xu W."/>
            <person name="Pan J."/>
            <person name="Luo Z.H."/>
            <person name="Li M."/>
        </authorList>
    </citation>
    <scope>NUCLEOTIDE SEQUENCE [LARGE SCALE GENOMIC DNA]</scope>
    <source>
        <strain evidence="2">SpSt-468</strain>
    </source>
</reference>